<dbReference type="InterPro" id="IPR013216">
    <property type="entry name" value="Methyltransf_11"/>
</dbReference>
<dbReference type="GO" id="GO:0032259">
    <property type="term" value="P:methylation"/>
    <property type="evidence" value="ECO:0007669"/>
    <property type="project" value="UniProtKB-KW"/>
</dbReference>
<keyword evidence="2" id="KW-0489">Methyltransferase</keyword>
<dbReference type="OrthoDB" id="3896938at2"/>
<protein>
    <submittedName>
        <fullName evidence="2">Class I SAM-dependent methyltransferase</fullName>
    </submittedName>
</protein>
<dbReference type="Pfam" id="PF08241">
    <property type="entry name" value="Methyltransf_11"/>
    <property type="match status" value="1"/>
</dbReference>
<dbReference type="GO" id="GO:0008757">
    <property type="term" value="F:S-adenosylmethionine-dependent methyltransferase activity"/>
    <property type="evidence" value="ECO:0007669"/>
    <property type="project" value="InterPro"/>
</dbReference>
<evidence type="ECO:0000313" key="2">
    <source>
        <dbReference type="EMBL" id="TFU90533.1"/>
    </source>
</evidence>
<accession>A0A4Y9IPV1</accession>
<dbReference type="Gene3D" id="3.40.50.150">
    <property type="entry name" value="Vaccinia Virus protein VP39"/>
    <property type="match status" value="1"/>
</dbReference>
<evidence type="ECO:0000313" key="3">
    <source>
        <dbReference type="Proteomes" id="UP000298285"/>
    </source>
</evidence>
<sequence length="262" mass="30719">MKVRTPYDRNDLNIKKSDKVLEVGPGHNPSFRSNVIAEKFVDTNYHRCGDVKIFPHQSFVNADGENLPFKDKEFDYVICNQVLEHAENPELFVKEQSRVASRGYIETPSLLGEFLFPKKSHKWVILDIDGKLVMYEKSKMEGNYLNNYGELFLNYLPYQSLPYKLLWLTDGDIMINRYEWEGEIDIIVNPQDDYYLSFFTRPWDREMVAKIIPPRSTSAEIWTVLRALSYMGLSKLKSKFQPHPILLSEYVKQKELSEKSTK</sequence>
<evidence type="ECO:0000259" key="1">
    <source>
        <dbReference type="Pfam" id="PF08241"/>
    </source>
</evidence>
<name>A0A4Y9IPV1_9BACT</name>
<dbReference type="EMBL" id="SPPK01000001">
    <property type="protein sequence ID" value="TFU90533.1"/>
    <property type="molecule type" value="Genomic_DNA"/>
</dbReference>
<reference evidence="2 3" key="1">
    <citation type="submission" date="2019-03" db="EMBL/GenBank/DDBJ databases">
        <title>Diversity of the mouse oral microbiome.</title>
        <authorList>
            <person name="Joseph S."/>
            <person name="Aduse-Opoku J."/>
            <person name="Curtis M."/>
            <person name="Wade W."/>
            <person name="Hashim A."/>
        </authorList>
    </citation>
    <scope>NUCLEOTIDE SEQUENCE [LARGE SCALE GENOMIC DNA]</scope>
    <source>
        <strain evidence="2 3">P11</strain>
    </source>
</reference>
<dbReference type="InterPro" id="IPR029063">
    <property type="entry name" value="SAM-dependent_MTases_sf"/>
</dbReference>
<feature type="domain" description="Methyltransferase type 11" evidence="1">
    <location>
        <begin position="53"/>
        <end position="103"/>
    </location>
</feature>
<dbReference type="SUPFAM" id="SSF53335">
    <property type="entry name" value="S-adenosyl-L-methionine-dependent methyltransferases"/>
    <property type="match status" value="1"/>
</dbReference>
<dbReference type="AlphaFoldDB" id="A0A4Y9IPV1"/>
<organism evidence="2 3">
    <name type="scientific">Dysgonomonas mossii</name>
    <dbReference type="NCBI Taxonomy" id="163665"/>
    <lineage>
        <taxon>Bacteria</taxon>
        <taxon>Pseudomonadati</taxon>
        <taxon>Bacteroidota</taxon>
        <taxon>Bacteroidia</taxon>
        <taxon>Bacteroidales</taxon>
        <taxon>Dysgonomonadaceae</taxon>
        <taxon>Dysgonomonas</taxon>
    </lineage>
</organism>
<dbReference type="RefSeq" id="WP_135103591.1">
    <property type="nucleotide sequence ID" value="NZ_JADGKW010000001.1"/>
</dbReference>
<comment type="caution">
    <text evidence="2">The sequence shown here is derived from an EMBL/GenBank/DDBJ whole genome shotgun (WGS) entry which is preliminary data.</text>
</comment>
<gene>
    <name evidence="2" type="ORF">E4T88_00730</name>
</gene>
<keyword evidence="2" id="KW-0808">Transferase</keyword>
<proteinExistence type="predicted"/>
<dbReference type="Proteomes" id="UP000298285">
    <property type="component" value="Unassembled WGS sequence"/>
</dbReference>